<comment type="caution">
    <text evidence="1">The sequence shown here is derived from an EMBL/GenBank/DDBJ whole genome shotgun (WGS) entry which is preliminary data.</text>
</comment>
<protein>
    <submittedName>
        <fullName evidence="1">2'-5' RNA ligase family protein</fullName>
    </submittedName>
</protein>
<dbReference type="RefSeq" id="WP_345328071.1">
    <property type="nucleotide sequence ID" value="NZ_BAAAVH010000016.1"/>
</dbReference>
<dbReference type="InterPro" id="IPR009097">
    <property type="entry name" value="Cyclic_Pdiesterase"/>
</dbReference>
<organism evidence="1 2">
    <name type="scientific">Kitasatospora aburaviensis</name>
    <dbReference type="NCBI Taxonomy" id="67265"/>
    <lineage>
        <taxon>Bacteria</taxon>
        <taxon>Bacillati</taxon>
        <taxon>Actinomycetota</taxon>
        <taxon>Actinomycetes</taxon>
        <taxon>Kitasatosporales</taxon>
        <taxon>Streptomycetaceae</taxon>
        <taxon>Kitasatospora</taxon>
    </lineage>
</organism>
<evidence type="ECO:0000313" key="2">
    <source>
        <dbReference type="Proteomes" id="UP001596067"/>
    </source>
</evidence>
<gene>
    <name evidence="1" type="ORF">ACFP0N_35165</name>
</gene>
<name>A0ABW1F8F3_9ACTN</name>
<dbReference type="Proteomes" id="UP001596067">
    <property type="component" value="Unassembled WGS sequence"/>
</dbReference>
<dbReference type="EMBL" id="JBHSOD010000075">
    <property type="protein sequence ID" value="MFC5890210.1"/>
    <property type="molecule type" value="Genomic_DNA"/>
</dbReference>
<keyword evidence="2" id="KW-1185">Reference proteome</keyword>
<dbReference type="GO" id="GO:0016874">
    <property type="term" value="F:ligase activity"/>
    <property type="evidence" value="ECO:0007669"/>
    <property type="project" value="UniProtKB-KW"/>
</dbReference>
<evidence type="ECO:0000313" key="1">
    <source>
        <dbReference type="EMBL" id="MFC5890210.1"/>
    </source>
</evidence>
<dbReference type="SUPFAM" id="SSF55144">
    <property type="entry name" value="LigT-like"/>
    <property type="match status" value="1"/>
</dbReference>
<proteinExistence type="predicted"/>
<dbReference type="Pfam" id="PF13563">
    <property type="entry name" value="2_5_RNA_ligase2"/>
    <property type="match status" value="1"/>
</dbReference>
<sequence length="206" mass="22399">MTDIPSHMADHWWWRPGWTTGTRWYTWHLTFDGATDLHGLTADYRHALTDVPGLDLVPDRWLHLTMQGLGSTDEVSEADARAIADAAAHHLAKISAFDLALGPAIVTPEALLLTVEPADPVHAVRSAVRAAIADVWPEVPENADGFRPHVSVAYSNAAGPGRPAAEALASVASYPATARITSADLIVLGRDRQMYEWETFEHVPLG</sequence>
<reference evidence="2" key="1">
    <citation type="journal article" date="2019" name="Int. J. Syst. Evol. Microbiol.">
        <title>The Global Catalogue of Microorganisms (GCM) 10K type strain sequencing project: providing services to taxonomists for standard genome sequencing and annotation.</title>
        <authorList>
            <consortium name="The Broad Institute Genomics Platform"/>
            <consortium name="The Broad Institute Genome Sequencing Center for Infectious Disease"/>
            <person name="Wu L."/>
            <person name="Ma J."/>
        </authorList>
    </citation>
    <scope>NUCLEOTIDE SEQUENCE [LARGE SCALE GENOMIC DNA]</scope>
    <source>
        <strain evidence="2">CGMCC 4.1469</strain>
    </source>
</reference>
<dbReference type="Gene3D" id="3.90.1140.10">
    <property type="entry name" value="Cyclic phosphodiesterase"/>
    <property type="match status" value="1"/>
</dbReference>
<accession>A0ABW1F8F3</accession>
<keyword evidence="1" id="KW-0436">Ligase</keyword>